<sequence>MSELNNLSQAIELTKPVLLLTRGELVAVHKNYAVIDGEIYSNTRLRARGALTTPSFEDFKTFVEEEETEKALVFVNHKEMSATAVLNYSAENAEQGHCDYTSTLNLEPTVVWTKLLGLKDKKLSQKSFAIFLEDWASVLSVTGEAKKDEQGNLELNEDGEEIFEKISIKDAIQAVRNMQVDSKTNSSSEVENTRQVHSAMASIAASTKKGKLPAYFAIKDSAYVGLDEREIKLRLVVNGQDGEASFALQIVKEELLLNQIVEDFKIKVIDLLPQNPVRIGVFHPSKH</sequence>
<reference evidence="2" key="2">
    <citation type="submission" date="2023-07" db="EMBL/GenBank/DDBJ databases">
        <title>Acinetobacter oleivorans assembled AC1583.</title>
        <authorList>
            <person name="Yeo C.C."/>
        </authorList>
    </citation>
    <scope>NUCLEOTIDE SEQUENCE [LARGE SCALE GENOMIC DNA]</scope>
    <source>
        <strain evidence="2">AC1583</strain>
    </source>
</reference>
<name>A0ABR9NM16_9GAMM</name>
<evidence type="ECO:0000313" key="1">
    <source>
        <dbReference type="EMBL" id="MBE2165326.1"/>
    </source>
</evidence>
<gene>
    <name evidence="1" type="ORF">IIQ43_12410</name>
</gene>
<protein>
    <submittedName>
        <fullName evidence="1">DUF2303 family protein</fullName>
    </submittedName>
</protein>
<dbReference type="EMBL" id="JADAZL010000006">
    <property type="protein sequence ID" value="MBE2165326.1"/>
    <property type="molecule type" value="Genomic_DNA"/>
</dbReference>
<dbReference type="InterPro" id="IPR019276">
    <property type="entry name" value="DUF2303"/>
</dbReference>
<accession>A0ABR9NM16</accession>
<evidence type="ECO:0000313" key="2">
    <source>
        <dbReference type="Proteomes" id="UP000619170"/>
    </source>
</evidence>
<keyword evidence="2" id="KW-1185">Reference proteome</keyword>
<dbReference type="Proteomes" id="UP000619170">
    <property type="component" value="Unassembled WGS sequence"/>
</dbReference>
<organism evidence="1 2">
    <name type="scientific">Acinetobacter oleivorans</name>
    <dbReference type="NCBI Taxonomy" id="1148157"/>
    <lineage>
        <taxon>Bacteria</taxon>
        <taxon>Pseudomonadati</taxon>
        <taxon>Pseudomonadota</taxon>
        <taxon>Gammaproteobacteria</taxon>
        <taxon>Moraxellales</taxon>
        <taxon>Moraxellaceae</taxon>
        <taxon>Acinetobacter</taxon>
    </lineage>
</organism>
<comment type="caution">
    <text evidence="1">The sequence shown here is derived from an EMBL/GenBank/DDBJ whole genome shotgun (WGS) entry which is preliminary data.</text>
</comment>
<reference evidence="1 2" key="1">
    <citation type="submission" date="2020-10" db="EMBL/GenBank/DDBJ databases">
        <authorList>
            <person name="Mohd Rani F."/>
        </authorList>
    </citation>
    <scope>NUCLEOTIDE SEQUENCE [LARGE SCALE GENOMIC DNA]</scope>
    <source>
        <strain evidence="1 2">AC1583</strain>
    </source>
</reference>
<dbReference type="Pfam" id="PF10065">
    <property type="entry name" value="DUF2303"/>
    <property type="match status" value="1"/>
</dbReference>
<dbReference type="RefSeq" id="WP_192834480.1">
    <property type="nucleotide sequence ID" value="NZ_JADAZL010000006.1"/>
</dbReference>
<proteinExistence type="predicted"/>